<dbReference type="Gene3D" id="3.40.605.10">
    <property type="entry name" value="Aldehyde Dehydrogenase, Chain A, domain 1"/>
    <property type="match status" value="1"/>
</dbReference>
<proteinExistence type="predicted"/>
<dbReference type="InterPro" id="IPR050485">
    <property type="entry name" value="Proline_metab_enzyme"/>
</dbReference>
<comment type="caution">
    <text evidence="7">The sequence shown here is derived from an EMBL/GenBank/DDBJ whole genome shotgun (WGS) entry which is preliminary data.</text>
</comment>
<dbReference type="OrthoDB" id="6882680at2"/>
<dbReference type="EMBL" id="LQBL01000028">
    <property type="protein sequence ID" value="KUG53553.1"/>
    <property type="molecule type" value="Genomic_DNA"/>
</dbReference>
<dbReference type="GO" id="GO:0010133">
    <property type="term" value="P:L-proline catabolic process to L-glutamate"/>
    <property type="evidence" value="ECO:0007669"/>
    <property type="project" value="TreeGrafter"/>
</dbReference>
<dbReference type="Pfam" id="PF00171">
    <property type="entry name" value="Aldedh"/>
    <property type="match status" value="1"/>
</dbReference>
<name>A0A0W8I5Z1_9MICO</name>
<keyword evidence="4" id="KW-0520">NAD</keyword>
<reference evidence="7 8" key="1">
    <citation type="submission" date="2015-12" db="EMBL/GenBank/DDBJ databases">
        <title>Serinicoccus chungangenesis strain CD08_5 genome sequencing and assembly.</title>
        <authorList>
            <person name="Chander A.M."/>
            <person name="Kaur G."/>
            <person name="Nair G.R."/>
            <person name="Dhawan D.K."/>
            <person name="Kochhar R.K."/>
            <person name="Mayilraj S."/>
            <person name="Bhadada S.K."/>
        </authorList>
    </citation>
    <scope>NUCLEOTIDE SEQUENCE [LARGE SCALE GENOMIC DNA]</scope>
    <source>
        <strain evidence="7 8">CD08_5</strain>
    </source>
</reference>
<dbReference type="InterPro" id="IPR016163">
    <property type="entry name" value="Ald_DH_C"/>
</dbReference>
<dbReference type="InterPro" id="IPR015590">
    <property type="entry name" value="Aldehyde_DH_dom"/>
</dbReference>
<evidence type="ECO:0000256" key="3">
    <source>
        <dbReference type="ARBA" id="ARBA00023002"/>
    </source>
</evidence>
<dbReference type="STRING" id="767452.AVL62_01835"/>
<dbReference type="GO" id="GO:0003842">
    <property type="term" value="F:L-glutamate gamma-semialdehyde dehydrogenase activity"/>
    <property type="evidence" value="ECO:0007669"/>
    <property type="project" value="UniProtKB-EC"/>
</dbReference>
<evidence type="ECO:0000259" key="6">
    <source>
        <dbReference type="Pfam" id="PF00171"/>
    </source>
</evidence>
<evidence type="ECO:0000313" key="8">
    <source>
        <dbReference type="Proteomes" id="UP000054837"/>
    </source>
</evidence>
<comment type="catalytic activity">
    <reaction evidence="5">
        <text>L-glutamate 5-semialdehyde + NAD(+) + H2O = L-glutamate + NADH + 2 H(+)</text>
        <dbReference type="Rhea" id="RHEA:30235"/>
        <dbReference type="ChEBI" id="CHEBI:15377"/>
        <dbReference type="ChEBI" id="CHEBI:15378"/>
        <dbReference type="ChEBI" id="CHEBI:29985"/>
        <dbReference type="ChEBI" id="CHEBI:57540"/>
        <dbReference type="ChEBI" id="CHEBI:57945"/>
        <dbReference type="ChEBI" id="CHEBI:58066"/>
        <dbReference type="EC" id="1.2.1.88"/>
    </reaction>
</comment>
<dbReference type="InterPro" id="IPR016160">
    <property type="entry name" value="Ald_DH_CS_CYS"/>
</dbReference>
<sequence>MSEPYKVTYATLTADNEDLHTAYEAGVEVARGWLGAEISAPGDPAPGDPVDVTSPADPSVLVARVRAASPGAVDAAVDAARAAGRAWAATPWQERLPVLREVADLISERANELAALMTMEVGKNRLEALGDVEESAVFFRYYCDQVERNGGFEAAMEQLSATETTRSVLRPHGVWGVISPFNFPMALAAGPAAAALVAGNAVVLKPSVQGTHVAWKLYETMLEAGLPEGLMQILPGGDDVGKAVVAHPGLDGLTFTGSYAGGMSVMDAFRGDYPRPVITEMGGKNPTIVTASADLDAAAKGITRSIAGASGQKCSACSRVYVDASVHDELVQTLGKAVSEVVVGDPLERATFCGPVIDAEAVERFRAAVEHAREAGGTVVAGGEVLQGAEGHPGYFVQPTLISGLPADDELFTSELFVPLAVVAPVDGLDEALERANDTVFGLTAGLFAGEQDEIDRFLAGIEAGVVYVNRPAGATTGAWPGVQPFGGWKGSGSSGKAGGGLHYVQLFMREQSQTVVTG</sequence>
<keyword evidence="3" id="KW-0560">Oxidoreductase</keyword>
<dbReference type="SUPFAM" id="SSF53720">
    <property type="entry name" value="ALDH-like"/>
    <property type="match status" value="1"/>
</dbReference>
<dbReference type="InterPro" id="IPR016161">
    <property type="entry name" value="Ald_DH/histidinol_DH"/>
</dbReference>
<dbReference type="EC" id="1.2.1.88" evidence="2"/>
<accession>A0A0W8I5Z1</accession>
<dbReference type="Gene3D" id="3.40.309.10">
    <property type="entry name" value="Aldehyde Dehydrogenase, Chain A, domain 2"/>
    <property type="match status" value="1"/>
</dbReference>
<comment type="pathway">
    <text evidence="1">Amino-acid degradation; L-proline degradation into L-glutamate; L-glutamate from L-proline: step 2/2.</text>
</comment>
<dbReference type="AlphaFoldDB" id="A0A0W8I5Z1"/>
<evidence type="ECO:0000256" key="5">
    <source>
        <dbReference type="ARBA" id="ARBA00048142"/>
    </source>
</evidence>
<dbReference type="RefSeq" id="WP_058891562.1">
    <property type="nucleotide sequence ID" value="NZ_LQBL01000028.1"/>
</dbReference>
<evidence type="ECO:0000256" key="1">
    <source>
        <dbReference type="ARBA" id="ARBA00004786"/>
    </source>
</evidence>
<gene>
    <name evidence="7" type="ORF">AVL62_01835</name>
</gene>
<protein>
    <recommendedName>
        <fullName evidence="2">L-glutamate gamma-semialdehyde dehydrogenase</fullName>
        <ecNumber evidence="2">1.2.1.88</ecNumber>
    </recommendedName>
</protein>
<dbReference type="PANTHER" id="PTHR42862">
    <property type="entry name" value="DELTA-1-PYRROLINE-5-CARBOXYLATE DEHYDROGENASE 1, ISOFORM A-RELATED"/>
    <property type="match status" value="1"/>
</dbReference>
<dbReference type="Proteomes" id="UP000054837">
    <property type="component" value="Unassembled WGS sequence"/>
</dbReference>
<evidence type="ECO:0000256" key="2">
    <source>
        <dbReference type="ARBA" id="ARBA00012884"/>
    </source>
</evidence>
<evidence type="ECO:0000256" key="4">
    <source>
        <dbReference type="ARBA" id="ARBA00023027"/>
    </source>
</evidence>
<dbReference type="PROSITE" id="PS00070">
    <property type="entry name" value="ALDEHYDE_DEHYDR_CYS"/>
    <property type="match status" value="1"/>
</dbReference>
<keyword evidence="8" id="KW-1185">Reference proteome</keyword>
<dbReference type="GO" id="GO:0009898">
    <property type="term" value="C:cytoplasmic side of plasma membrane"/>
    <property type="evidence" value="ECO:0007669"/>
    <property type="project" value="TreeGrafter"/>
</dbReference>
<organism evidence="7 8">
    <name type="scientific">Serinicoccus chungangensis</name>
    <dbReference type="NCBI Taxonomy" id="767452"/>
    <lineage>
        <taxon>Bacteria</taxon>
        <taxon>Bacillati</taxon>
        <taxon>Actinomycetota</taxon>
        <taxon>Actinomycetes</taxon>
        <taxon>Micrococcales</taxon>
        <taxon>Ornithinimicrobiaceae</taxon>
        <taxon>Serinicoccus</taxon>
    </lineage>
</organism>
<evidence type="ECO:0000313" key="7">
    <source>
        <dbReference type="EMBL" id="KUG53553.1"/>
    </source>
</evidence>
<dbReference type="PANTHER" id="PTHR42862:SF1">
    <property type="entry name" value="DELTA-1-PYRROLINE-5-CARBOXYLATE DEHYDROGENASE 2, ISOFORM A-RELATED"/>
    <property type="match status" value="1"/>
</dbReference>
<feature type="domain" description="Aldehyde dehydrogenase" evidence="6">
    <location>
        <begin position="49"/>
        <end position="508"/>
    </location>
</feature>
<dbReference type="InterPro" id="IPR016162">
    <property type="entry name" value="Ald_DH_N"/>
</dbReference>